<dbReference type="PROSITE" id="PS51781">
    <property type="entry name" value="SH3B"/>
    <property type="match status" value="2"/>
</dbReference>
<dbReference type="Gene3D" id="2.30.30.40">
    <property type="entry name" value="SH3 Domains"/>
    <property type="match status" value="2"/>
</dbReference>
<dbReference type="EMBL" id="CP061799">
    <property type="protein sequence ID" value="QTA79338.1"/>
    <property type="molecule type" value="Genomic_DNA"/>
</dbReference>
<dbReference type="CDD" id="cd00174">
    <property type="entry name" value="SH3"/>
    <property type="match status" value="1"/>
</dbReference>
<keyword evidence="1" id="KW-0812">Transmembrane</keyword>
<keyword evidence="4" id="KW-1185">Reference proteome</keyword>
<evidence type="ECO:0000313" key="4">
    <source>
        <dbReference type="Proteomes" id="UP000663720"/>
    </source>
</evidence>
<sequence>MNIQKYLKSDSSVFIVAFMLIILSGIFPNILYADKISKDYKMEKTIKALTGNIYAKPDIKAPVIHTLKQGDLVTIIDNEGDWYIGKLPDKRLGWIFKDLFIEQDVQTPEQQKSDPKEDIFKAIVTVESGRVREEPTTQSAIKFSLKKGEIISVKEIQDKWYYIELEDSKTGWAYQGLFSRDIPKQIQGIRVEGSSDGDEKIIFTLNGFFPPKTFAYDDENNEPKVVCDFYQTILADGIDKSIPVGGKLVKKLRIGFHKSPEPKVRIVVDLDPDQKYGVEQVFYKKTNLYILTFKPVE</sequence>
<protein>
    <submittedName>
        <fullName evidence="3">SH3-like and AMIN domain-containing protein</fullName>
    </submittedName>
</protein>
<dbReference type="RefSeq" id="WP_207691103.1">
    <property type="nucleotide sequence ID" value="NZ_CP061799.1"/>
</dbReference>
<dbReference type="InterPro" id="IPR021731">
    <property type="entry name" value="AMIN_dom"/>
</dbReference>
<keyword evidence="1" id="KW-0472">Membrane</keyword>
<dbReference type="Pfam" id="PF11741">
    <property type="entry name" value="AMIN"/>
    <property type="match status" value="1"/>
</dbReference>
<dbReference type="InterPro" id="IPR052354">
    <property type="entry name" value="Cell_Wall_Dynamics_Protein"/>
</dbReference>
<evidence type="ECO:0000313" key="3">
    <source>
        <dbReference type="EMBL" id="QTA79338.1"/>
    </source>
</evidence>
<proteinExistence type="predicted"/>
<name>A0A975B5U7_9BACT</name>
<dbReference type="AlphaFoldDB" id="A0A975B5U7"/>
<dbReference type="Gene3D" id="2.60.40.3500">
    <property type="match status" value="1"/>
</dbReference>
<reference evidence="3" key="1">
    <citation type="journal article" date="2021" name="Microb. Physiol.">
        <title>Proteogenomic Insights into the Physiology of Marine, Sulfate-Reducing, Filamentous Desulfonema limicola and Desulfonema magnum.</title>
        <authorList>
            <person name="Schnaars V."/>
            <person name="Wohlbrand L."/>
            <person name="Scheve S."/>
            <person name="Hinrichs C."/>
            <person name="Reinhardt R."/>
            <person name="Rabus R."/>
        </authorList>
    </citation>
    <scope>NUCLEOTIDE SEQUENCE</scope>
    <source>
        <strain evidence="3">5ac10</strain>
    </source>
</reference>
<keyword evidence="1" id="KW-1133">Transmembrane helix</keyword>
<feature type="domain" description="SH3b" evidence="2">
    <location>
        <begin position="119"/>
        <end position="182"/>
    </location>
</feature>
<dbReference type="Pfam" id="PF08239">
    <property type="entry name" value="SH3_3"/>
    <property type="match status" value="2"/>
</dbReference>
<dbReference type="InterPro" id="IPR003646">
    <property type="entry name" value="SH3-like_bac-type"/>
</dbReference>
<organism evidence="3 4">
    <name type="scientific">Desulfonema limicola</name>
    <dbReference type="NCBI Taxonomy" id="45656"/>
    <lineage>
        <taxon>Bacteria</taxon>
        <taxon>Pseudomonadati</taxon>
        <taxon>Thermodesulfobacteriota</taxon>
        <taxon>Desulfobacteria</taxon>
        <taxon>Desulfobacterales</taxon>
        <taxon>Desulfococcaceae</taxon>
        <taxon>Desulfonema</taxon>
    </lineage>
</organism>
<evidence type="ECO:0000256" key="1">
    <source>
        <dbReference type="SAM" id="Phobius"/>
    </source>
</evidence>
<dbReference type="PANTHER" id="PTHR34408:SF1">
    <property type="entry name" value="GLYCOSYL HYDROLASE FAMILY 19 DOMAIN-CONTAINING PROTEIN HI_1415"/>
    <property type="match status" value="1"/>
</dbReference>
<feature type="domain" description="SH3b" evidence="2">
    <location>
        <begin position="41"/>
        <end position="103"/>
    </location>
</feature>
<dbReference type="SMART" id="SM00287">
    <property type="entry name" value="SH3b"/>
    <property type="match status" value="2"/>
</dbReference>
<dbReference type="KEGG" id="dli:dnl_16010"/>
<dbReference type="PANTHER" id="PTHR34408">
    <property type="entry name" value="FAMILY PROTEIN, PUTATIVE-RELATED"/>
    <property type="match status" value="1"/>
</dbReference>
<evidence type="ECO:0000259" key="2">
    <source>
        <dbReference type="PROSITE" id="PS51781"/>
    </source>
</evidence>
<feature type="transmembrane region" description="Helical" evidence="1">
    <location>
        <begin position="12"/>
        <end position="32"/>
    </location>
</feature>
<dbReference type="Proteomes" id="UP000663720">
    <property type="component" value="Chromosome"/>
</dbReference>
<accession>A0A975B5U7</accession>
<gene>
    <name evidence="3" type="ORF">dnl_16010</name>
</gene>